<evidence type="ECO:0000313" key="2">
    <source>
        <dbReference type="EMBL" id="MBN3968770.1"/>
    </source>
</evidence>
<dbReference type="SUPFAM" id="SSF52833">
    <property type="entry name" value="Thioredoxin-like"/>
    <property type="match status" value="1"/>
</dbReference>
<gene>
    <name evidence="2" type="ORF">IMW75_26340</name>
</gene>
<dbReference type="RefSeq" id="WP_414704671.1">
    <property type="nucleotide sequence ID" value="NZ_JADEVO010000075.1"/>
</dbReference>
<sequence>MPEITMYTTSTCPYCRGAKQLLNS</sequence>
<protein>
    <submittedName>
        <fullName evidence="2">Glutaredoxin 3</fullName>
    </submittedName>
</protein>
<dbReference type="Gene3D" id="3.40.30.10">
    <property type="entry name" value="Glutaredoxin"/>
    <property type="match status" value="1"/>
</dbReference>
<comment type="caution">
    <text evidence="2">The sequence shown here is derived from an EMBL/GenBank/DDBJ whole genome shotgun (WGS) entry which is preliminary data.</text>
</comment>
<name>A0ABS3ARB5_9PSED</name>
<evidence type="ECO:0000313" key="3">
    <source>
        <dbReference type="Proteomes" id="UP000772591"/>
    </source>
</evidence>
<proteinExistence type="predicted"/>
<dbReference type="Proteomes" id="UP000772591">
    <property type="component" value="Unassembled WGS sequence"/>
</dbReference>
<keyword evidence="3" id="KW-1185">Reference proteome</keyword>
<organism evidence="2 3">
    <name type="scientific">Pseudomonas gregormendelii</name>
    <dbReference type="NCBI Taxonomy" id="1628277"/>
    <lineage>
        <taxon>Bacteria</taxon>
        <taxon>Pseudomonadati</taxon>
        <taxon>Pseudomonadota</taxon>
        <taxon>Gammaproteobacteria</taxon>
        <taxon>Pseudomonadales</taxon>
        <taxon>Pseudomonadaceae</taxon>
        <taxon>Pseudomonas</taxon>
    </lineage>
</organism>
<feature type="non-terminal residue" evidence="2">
    <location>
        <position position="24"/>
    </location>
</feature>
<feature type="domain" description="Glutaredoxin" evidence="1">
    <location>
        <begin position="4"/>
        <end position="24"/>
    </location>
</feature>
<accession>A0ABS3ARB5</accession>
<evidence type="ECO:0000259" key="1">
    <source>
        <dbReference type="Pfam" id="PF00462"/>
    </source>
</evidence>
<dbReference type="InterPro" id="IPR036249">
    <property type="entry name" value="Thioredoxin-like_sf"/>
</dbReference>
<dbReference type="Pfam" id="PF00462">
    <property type="entry name" value="Glutaredoxin"/>
    <property type="match status" value="1"/>
</dbReference>
<reference evidence="2 3" key="1">
    <citation type="journal article" date="2021" name="Int. J. Syst. Evol. Microbiol.">
        <title>Pseudomonas piscium sp. nov., Pseudomonas pisciculturae sp. nov., Pseudomonas mucoides sp. nov. and Pseudomonas neuropathica sp. nov. isolated from rainbow trout.</title>
        <authorList>
            <person name="Duman M."/>
            <person name="Mulet M."/>
            <person name="Altun S."/>
            <person name="Saticioglu I.B."/>
            <person name="Gomila M."/>
            <person name="Lalucat J."/>
            <person name="Garcia-Valdes E."/>
        </authorList>
    </citation>
    <scope>NUCLEOTIDE SEQUENCE [LARGE SCALE GENOMIC DNA]</scope>
    <source>
        <strain evidence="2 3">LMG 28632</strain>
    </source>
</reference>
<dbReference type="EMBL" id="JADEVO010000075">
    <property type="protein sequence ID" value="MBN3968770.1"/>
    <property type="molecule type" value="Genomic_DNA"/>
</dbReference>
<dbReference type="InterPro" id="IPR002109">
    <property type="entry name" value="Glutaredoxin"/>
</dbReference>
<dbReference type="InterPro" id="IPR011767">
    <property type="entry name" value="GLR_AS"/>
</dbReference>
<dbReference type="PROSITE" id="PS00195">
    <property type="entry name" value="GLUTAREDOXIN_1"/>
    <property type="match status" value="1"/>
</dbReference>